<dbReference type="InterPro" id="IPR011990">
    <property type="entry name" value="TPR-like_helical_dom_sf"/>
</dbReference>
<dbReference type="InterPro" id="IPR019734">
    <property type="entry name" value="TPR_rpt"/>
</dbReference>
<keyword evidence="4" id="KW-1185">Reference proteome</keyword>
<feature type="domain" description="HTH cro/C1-type" evidence="2">
    <location>
        <begin position="7"/>
        <end position="62"/>
    </location>
</feature>
<dbReference type="InterPro" id="IPR010982">
    <property type="entry name" value="Lambda_DNA-bd_dom_sf"/>
</dbReference>
<dbReference type="PROSITE" id="PS50943">
    <property type="entry name" value="HTH_CROC1"/>
    <property type="match status" value="1"/>
</dbReference>
<evidence type="ECO:0000313" key="3">
    <source>
        <dbReference type="EMBL" id="GAA4028546.1"/>
    </source>
</evidence>
<dbReference type="SMART" id="SM00530">
    <property type="entry name" value="HTH_XRE"/>
    <property type="match status" value="1"/>
</dbReference>
<keyword evidence="1" id="KW-0175">Coiled coil</keyword>
<gene>
    <name evidence="3" type="ORF">GCM10022232_88020</name>
</gene>
<dbReference type="RefSeq" id="WP_345571224.1">
    <property type="nucleotide sequence ID" value="NZ_BAAAZX010000044.1"/>
</dbReference>
<dbReference type="InterPro" id="IPR002182">
    <property type="entry name" value="NB-ARC"/>
</dbReference>
<dbReference type="Gene3D" id="3.40.50.300">
    <property type="entry name" value="P-loop containing nucleotide triphosphate hydrolases"/>
    <property type="match status" value="1"/>
</dbReference>
<dbReference type="PANTHER" id="PTHR47691">
    <property type="entry name" value="REGULATOR-RELATED"/>
    <property type="match status" value="1"/>
</dbReference>
<comment type="caution">
    <text evidence="3">The sequence shown here is derived from an EMBL/GenBank/DDBJ whole genome shotgun (WGS) entry which is preliminary data.</text>
</comment>
<dbReference type="InterPro" id="IPR001387">
    <property type="entry name" value="Cro/C1-type_HTH"/>
</dbReference>
<organism evidence="3 4">
    <name type="scientific">Streptomyces plumbiresistens</name>
    <dbReference type="NCBI Taxonomy" id="511811"/>
    <lineage>
        <taxon>Bacteria</taxon>
        <taxon>Bacillati</taxon>
        <taxon>Actinomycetota</taxon>
        <taxon>Actinomycetes</taxon>
        <taxon>Kitasatosporales</taxon>
        <taxon>Streptomycetaceae</taxon>
        <taxon>Streptomyces</taxon>
    </lineage>
</organism>
<dbReference type="CDD" id="cd00093">
    <property type="entry name" value="HTH_XRE"/>
    <property type="match status" value="1"/>
</dbReference>
<dbReference type="Pfam" id="PF13181">
    <property type="entry name" value="TPR_8"/>
    <property type="match status" value="1"/>
</dbReference>
<dbReference type="SUPFAM" id="SSF47413">
    <property type="entry name" value="lambda repressor-like DNA-binding domains"/>
    <property type="match status" value="1"/>
</dbReference>
<reference evidence="4" key="1">
    <citation type="journal article" date="2019" name="Int. J. Syst. Evol. Microbiol.">
        <title>The Global Catalogue of Microorganisms (GCM) 10K type strain sequencing project: providing services to taxonomists for standard genome sequencing and annotation.</title>
        <authorList>
            <consortium name="The Broad Institute Genomics Platform"/>
            <consortium name="The Broad Institute Genome Sequencing Center for Infectious Disease"/>
            <person name="Wu L."/>
            <person name="Ma J."/>
        </authorList>
    </citation>
    <scope>NUCLEOTIDE SEQUENCE [LARGE SCALE GENOMIC DNA]</scope>
    <source>
        <strain evidence="4">JCM 16924</strain>
    </source>
</reference>
<feature type="coiled-coil region" evidence="1">
    <location>
        <begin position="48"/>
        <end position="75"/>
    </location>
</feature>
<dbReference type="SMART" id="SM00382">
    <property type="entry name" value="AAA"/>
    <property type="match status" value="1"/>
</dbReference>
<dbReference type="Gene3D" id="1.10.260.40">
    <property type="entry name" value="lambda repressor-like DNA-binding domains"/>
    <property type="match status" value="1"/>
</dbReference>
<dbReference type="Proteomes" id="UP001500456">
    <property type="component" value="Unassembled WGS sequence"/>
</dbReference>
<dbReference type="PRINTS" id="PR00364">
    <property type="entry name" value="DISEASERSIST"/>
</dbReference>
<dbReference type="Gene3D" id="1.25.40.10">
    <property type="entry name" value="Tetratricopeptide repeat domain"/>
    <property type="match status" value="2"/>
</dbReference>
<proteinExistence type="predicted"/>
<evidence type="ECO:0000256" key="1">
    <source>
        <dbReference type="SAM" id="Coils"/>
    </source>
</evidence>
<accession>A0ABP7TMK5</accession>
<evidence type="ECO:0000259" key="2">
    <source>
        <dbReference type="PROSITE" id="PS50943"/>
    </source>
</evidence>
<dbReference type="SUPFAM" id="SSF52540">
    <property type="entry name" value="P-loop containing nucleoside triphosphate hydrolases"/>
    <property type="match status" value="1"/>
</dbReference>
<dbReference type="Pfam" id="PF00931">
    <property type="entry name" value="NB-ARC"/>
    <property type="match status" value="1"/>
</dbReference>
<dbReference type="SUPFAM" id="SSF48452">
    <property type="entry name" value="TPR-like"/>
    <property type="match status" value="2"/>
</dbReference>
<protein>
    <submittedName>
        <fullName evidence="3">XRE family transcriptional regulator</fullName>
    </submittedName>
</protein>
<dbReference type="PANTHER" id="PTHR47691:SF3">
    <property type="entry name" value="HTH-TYPE TRANSCRIPTIONAL REGULATOR RV0890C-RELATED"/>
    <property type="match status" value="1"/>
</dbReference>
<dbReference type="InterPro" id="IPR027417">
    <property type="entry name" value="P-loop_NTPase"/>
</dbReference>
<name>A0ABP7TMK5_9ACTN</name>
<dbReference type="Pfam" id="PF13560">
    <property type="entry name" value="HTH_31"/>
    <property type="match status" value="1"/>
</dbReference>
<evidence type="ECO:0000313" key="4">
    <source>
        <dbReference type="Proteomes" id="UP001500456"/>
    </source>
</evidence>
<dbReference type="SMART" id="SM00028">
    <property type="entry name" value="TPR"/>
    <property type="match status" value="3"/>
</dbReference>
<dbReference type="EMBL" id="BAAAZX010000044">
    <property type="protein sequence ID" value="GAA4028546.1"/>
    <property type="molecule type" value="Genomic_DNA"/>
</dbReference>
<dbReference type="InterPro" id="IPR003593">
    <property type="entry name" value="AAA+_ATPase"/>
</dbReference>
<sequence length="748" mass="80514">MKLGMRLRELRRAAGLTLEELAEVSGVSSRAISDMERGYSRMPQPRTLAALASALKVSDQERRRLEEDVRALRRGGTAARPGLCEPPRAVADFTGRADELAVVRRAGADGGRGGPVPVVLVHGQAGVGKTTLALRATEALRGDYPGGCLYVDLRGVDPAPPSAGDIAVRLLRALEVPSRAIAASDEERCAQVRAVLRERRCLLVLDNAADEAQLRPLLPGAGAGLVLVTCRRVLSGLEGVRRLALAPLTPEESAALLRAVADQAALPSAAGDVAEVSRLCGHLPLALRIAGTRLSTRSGWSVRHLVDRLSGEDRRLAALRTGDVSVGAAFALSHAQLSVAARRVFRRLAHLPGPDFSAPVVVLVTDDDLVDTVDVLDELVELGLLQPRGADRYQLHDLLRLFAGERLRGEEPEGERAAVRLDMARRLLEITVTAGRWFEPGFGAPPATWAGPVPLATAGEAAYWLRSEAENWLGALRMAAAAGEHRRVVETAEALHWFSDTAVAWRGWYEVYGLSRASAAELGDRQLEVTHLNYYAWAACACARRFDEGLAAALAARDMAVADGNHKEEAWALQYASDSVKLAGRPGEALELARQALRPADLADDHDGYVHLLVRIGYAQDSLGRYAEALATFRQALRELTERPVSAHQGEAARARIFVYSAHALGLLGRHAEALEQAEAALATTTARDTPALTCRLHLARGLALARLGDHRAARAELTRVVELTEEVPLYTRVYSDEATDILASLDG</sequence>